<proteinExistence type="predicted"/>
<feature type="domain" description="DRBM" evidence="3">
    <location>
        <begin position="17"/>
        <end position="84"/>
    </location>
</feature>
<dbReference type="GO" id="GO:0016301">
    <property type="term" value="F:kinase activity"/>
    <property type="evidence" value="ECO:0007669"/>
    <property type="project" value="UniProtKB-KW"/>
</dbReference>
<dbReference type="GO" id="GO:0005634">
    <property type="term" value="C:nucleus"/>
    <property type="evidence" value="ECO:0007669"/>
    <property type="project" value="TreeGrafter"/>
</dbReference>
<dbReference type="AlphaFoldDB" id="A0A077ZB63"/>
<dbReference type="PANTHER" id="PTHR46205:SF3">
    <property type="entry name" value="LOQUACIOUS, ISOFORM B"/>
    <property type="match status" value="1"/>
</dbReference>
<dbReference type="GO" id="GO:0016442">
    <property type="term" value="C:RISC complex"/>
    <property type="evidence" value="ECO:0007669"/>
    <property type="project" value="TreeGrafter"/>
</dbReference>
<dbReference type="GO" id="GO:0070920">
    <property type="term" value="P:regulation of regulatory ncRNA processing"/>
    <property type="evidence" value="ECO:0007669"/>
    <property type="project" value="TreeGrafter"/>
</dbReference>
<keyword evidence="4" id="KW-0418">Kinase</keyword>
<dbReference type="SUPFAM" id="SSF54768">
    <property type="entry name" value="dsRNA-binding domain-like"/>
    <property type="match status" value="3"/>
</dbReference>
<evidence type="ECO:0000313" key="4">
    <source>
        <dbReference type="EMBL" id="CDW57084.1"/>
    </source>
</evidence>
<dbReference type="CDD" id="cd00048">
    <property type="entry name" value="DSRM_SF"/>
    <property type="match status" value="1"/>
</dbReference>
<dbReference type="PROSITE" id="PS50137">
    <property type="entry name" value="DS_RBD"/>
    <property type="match status" value="3"/>
</dbReference>
<dbReference type="GO" id="GO:0005737">
    <property type="term" value="C:cytoplasm"/>
    <property type="evidence" value="ECO:0007669"/>
    <property type="project" value="TreeGrafter"/>
</dbReference>
<dbReference type="Pfam" id="PF00035">
    <property type="entry name" value="dsrm"/>
    <property type="match status" value="3"/>
</dbReference>
<evidence type="ECO:0000313" key="5">
    <source>
        <dbReference type="Proteomes" id="UP000030665"/>
    </source>
</evidence>
<keyword evidence="1 2" id="KW-0694">RNA-binding</keyword>
<dbReference type="PANTHER" id="PTHR46205">
    <property type="entry name" value="LOQUACIOUS, ISOFORM B"/>
    <property type="match status" value="1"/>
</dbReference>
<organism evidence="4 5">
    <name type="scientific">Trichuris trichiura</name>
    <name type="common">Whipworm</name>
    <name type="synonym">Trichocephalus trichiurus</name>
    <dbReference type="NCBI Taxonomy" id="36087"/>
    <lineage>
        <taxon>Eukaryota</taxon>
        <taxon>Metazoa</taxon>
        <taxon>Ecdysozoa</taxon>
        <taxon>Nematoda</taxon>
        <taxon>Enoplea</taxon>
        <taxon>Dorylaimia</taxon>
        <taxon>Trichinellida</taxon>
        <taxon>Trichuridae</taxon>
        <taxon>Trichuris</taxon>
    </lineage>
</organism>
<dbReference type="Proteomes" id="UP000030665">
    <property type="component" value="Unassembled WGS sequence"/>
</dbReference>
<gene>
    <name evidence="4" type="ORF">TTRE_0000536901</name>
</gene>
<dbReference type="InterPro" id="IPR051247">
    <property type="entry name" value="RLC_Component"/>
</dbReference>
<dbReference type="Gene3D" id="3.30.160.20">
    <property type="match status" value="3"/>
</dbReference>
<dbReference type="GO" id="GO:0030422">
    <property type="term" value="P:siRNA processing"/>
    <property type="evidence" value="ECO:0007669"/>
    <property type="project" value="TreeGrafter"/>
</dbReference>
<evidence type="ECO:0000259" key="3">
    <source>
        <dbReference type="PROSITE" id="PS50137"/>
    </source>
</evidence>
<reference evidence="4" key="2">
    <citation type="submission" date="2014-03" db="EMBL/GenBank/DDBJ databases">
        <title>The whipworm genome and dual-species transcriptomics of an intimate host-pathogen interaction.</title>
        <authorList>
            <person name="Foth B.J."/>
            <person name="Tsai I.J."/>
            <person name="Reid A.J."/>
            <person name="Bancroft A.J."/>
            <person name="Nichol S."/>
            <person name="Tracey A."/>
            <person name="Holroyd N."/>
            <person name="Cotton J.A."/>
            <person name="Stanley E.J."/>
            <person name="Zarowiecki M."/>
            <person name="Liu J.Z."/>
            <person name="Huckvale T."/>
            <person name="Cooper P.J."/>
            <person name="Grencis R.K."/>
            <person name="Berriman M."/>
        </authorList>
    </citation>
    <scope>NUCLEOTIDE SEQUENCE [LARGE SCALE GENOMIC DNA]</scope>
</reference>
<dbReference type="CDD" id="cd19862">
    <property type="entry name" value="DSRM_PRKRA-like_rpt1"/>
    <property type="match status" value="1"/>
</dbReference>
<evidence type="ECO:0000256" key="2">
    <source>
        <dbReference type="PROSITE-ProRule" id="PRU00266"/>
    </source>
</evidence>
<name>A0A077ZB63_TRITR</name>
<dbReference type="SMART" id="SM00358">
    <property type="entry name" value="DSRM"/>
    <property type="match status" value="3"/>
</dbReference>
<feature type="domain" description="DRBM" evidence="3">
    <location>
        <begin position="136"/>
        <end position="204"/>
    </location>
</feature>
<dbReference type="OrthoDB" id="10056847at2759"/>
<sequence length="306" mass="33181">MSCGAMQTSVGGAMALTPLAVFNEKCASLNVTAEFKLVSESGSPHEKLFTFTLTADNISVTSSGSSKQMAKQLAALNFFETVAGSDLGAKWGLTKGGTEQLKLMKFSLVNSRSESSLLKTKPSTDEGDVAVPPFLTSPAILHDMCRMNSWPDPVYTTVESFEDSSTSLFTVEAKVGPICLLGTGESVKEAEENAAEGILHQIKCDSQHKLRLFDKPKDNTQSEDPEHFFDTVSKLQDLCVKNKLPLPHYEEITEEGTLYPKGFIMSVKVLDMESIGHGLSKKAAKRNSAAGMLIKLKNAARKKYVS</sequence>
<dbReference type="GO" id="GO:0003725">
    <property type="term" value="F:double-stranded RNA binding"/>
    <property type="evidence" value="ECO:0007669"/>
    <property type="project" value="TreeGrafter"/>
</dbReference>
<protein>
    <submittedName>
        <fullName evidence="4">Interferon inducible double stranded rna-dependen t protein kinase activator homolog</fullName>
    </submittedName>
</protein>
<reference evidence="4" key="1">
    <citation type="submission" date="2014-01" db="EMBL/GenBank/DDBJ databases">
        <authorList>
            <person name="Aslett M."/>
        </authorList>
    </citation>
    <scope>NUCLEOTIDE SEQUENCE</scope>
</reference>
<dbReference type="STRING" id="36087.A0A077ZB63"/>
<dbReference type="InterPro" id="IPR014720">
    <property type="entry name" value="dsRBD_dom"/>
</dbReference>
<keyword evidence="4" id="KW-0808">Transferase</keyword>
<dbReference type="GO" id="GO:0035197">
    <property type="term" value="F:siRNA binding"/>
    <property type="evidence" value="ECO:0007669"/>
    <property type="project" value="TreeGrafter"/>
</dbReference>
<dbReference type="EMBL" id="HG806116">
    <property type="protein sequence ID" value="CDW57084.1"/>
    <property type="molecule type" value="Genomic_DNA"/>
</dbReference>
<dbReference type="GO" id="GO:0070578">
    <property type="term" value="C:RISC-loading complex"/>
    <property type="evidence" value="ECO:0007669"/>
    <property type="project" value="TreeGrafter"/>
</dbReference>
<keyword evidence="5" id="KW-1185">Reference proteome</keyword>
<accession>A0A077ZB63</accession>
<evidence type="ECO:0000256" key="1">
    <source>
        <dbReference type="ARBA" id="ARBA00022884"/>
    </source>
</evidence>
<feature type="domain" description="DRBM" evidence="3">
    <location>
        <begin position="230"/>
        <end position="298"/>
    </location>
</feature>